<dbReference type="Pfam" id="PF00400">
    <property type="entry name" value="WD40"/>
    <property type="match status" value="1"/>
</dbReference>
<dbReference type="GeneID" id="72006223"/>
<name>A0ABQ8KXU0_9APHY</name>
<comment type="caution">
    <text evidence="2">The sequence shown here is derived from an EMBL/GenBank/DDBJ whole genome shotgun (WGS) entry which is preliminary data.</text>
</comment>
<dbReference type="Proteomes" id="UP000814176">
    <property type="component" value="Unassembled WGS sequence"/>
</dbReference>
<keyword evidence="3" id="KW-1185">Reference proteome</keyword>
<evidence type="ECO:0000313" key="3">
    <source>
        <dbReference type="Proteomes" id="UP000814176"/>
    </source>
</evidence>
<feature type="repeat" description="WD" evidence="1">
    <location>
        <begin position="1"/>
        <end position="15"/>
    </location>
</feature>
<dbReference type="RefSeq" id="XP_047784871.1">
    <property type="nucleotide sequence ID" value="XM_047925491.1"/>
</dbReference>
<keyword evidence="1" id="KW-0853">WD repeat</keyword>
<protein>
    <submittedName>
        <fullName evidence="2">Uncharacterized protein</fullName>
    </submittedName>
</protein>
<sequence>MFASGGYDHVVHLWDASRNVSRPSPTSLVIKHTSTVQSLLAIRDTSHKLISGGADCNVHIYDLSSERVVNTLKTSNSVYHIHEALSPFCALLEVAHRELQFEIRDRRLVPREAVQRFGYPSQTTHGRYIKGKIPCFPGQRIIQVVFDDARLVACSEDHELAYIHYRSGE</sequence>
<accession>A0ABQ8KXU0</accession>
<reference evidence="2 3" key="1">
    <citation type="journal article" date="2021" name="Environ. Microbiol.">
        <title>Gene family expansions and transcriptome signatures uncover fungal adaptations to wood decay.</title>
        <authorList>
            <person name="Hage H."/>
            <person name="Miyauchi S."/>
            <person name="Viragh M."/>
            <person name="Drula E."/>
            <person name="Min B."/>
            <person name="Chaduli D."/>
            <person name="Navarro D."/>
            <person name="Favel A."/>
            <person name="Norest M."/>
            <person name="Lesage-Meessen L."/>
            <person name="Balint B."/>
            <person name="Merenyi Z."/>
            <person name="de Eugenio L."/>
            <person name="Morin E."/>
            <person name="Martinez A.T."/>
            <person name="Baldrian P."/>
            <person name="Stursova M."/>
            <person name="Martinez M.J."/>
            <person name="Novotny C."/>
            <person name="Magnuson J.K."/>
            <person name="Spatafora J.W."/>
            <person name="Maurice S."/>
            <person name="Pangilinan J."/>
            <person name="Andreopoulos W."/>
            <person name="LaButti K."/>
            <person name="Hundley H."/>
            <person name="Na H."/>
            <person name="Kuo A."/>
            <person name="Barry K."/>
            <person name="Lipzen A."/>
            <person name="Henrissat B."/>
            <person name="Riley R."/>
            <person name="Ahrendt S."/>
            <person name="Nagy L.G."/>
            <person name="Grigoriev I.V."/>
            <person name="Martin F."/>
            <person name="Rosso M.N."/>
        </authorList>
    </citation>
    <scope>NUCLEOTIDE SEQUENCE [LARGE SCALE GENOMIC DNA]</scope>
    <source>
        <strain evidence="2 3">CIRM-BRFM 1785</strain>
    </source>
</reference>
<dbReference type="PANTHER" id="PTHR47232">
    <property type="entry name" value="TRANSDUCIN FAMILY PROTEIN / WD-40 REPEAT FAMILY PROTEIN"/>
    <property type="match status" value="1"/>
</dbReference>
<dbReference type="PROSITE" id="PS50082">
    <property type="entry name" value="WD_REPEATS_2"/>
    <property type="match status" value="2"/>
</dbReference>
<evidence type="ECO:0000256" key="1">
    <source>
        <dbReference type="PROSITE-ProRule" id="PRU00221"/>
    </source>
</evidence>
<dbReference type="Gene3D" id="2.130.10.10">
    <property type="entry name" value="YVTN repeat-like/Quinoprotein amine dehydrogenase"/>
    <property type="match status" value="1"/>
</dbReference>
<dbReference type="InterPro" id="IPR036322">
    <property type="entry name" value="WD40_repeat_dom_sf"/>
</dbReference>
<dbReference type="InterPro" id="IPR001680">
    <property type="entry name" value="WD40_rpt"/>
</dbReference>
<gene>
    <name evidence="2" type="ORF">C8Q71DRAFT_793666</name>
</gene>
<feature type="repeat" description="WD" evidence="1">
    <location>
        <begin position="29"/>
        <end position="71"/>
    </location>
</feature>
<organism evidence="2 3">
    <name type="scientific">Rhodofomes roseus</name>
    <dbReference type="NCBI Taxonomy" id="34475"/>
    <lineage>
        <taxon>Eukaryota</taxon>
        <taxon>Fungi</taxon>
        <taxon>Dikarya</taxon>
        <taxon>Basidiomycota</taxon>
        <taxon>Agaricomycotina</taxon>
        <taxon>Agaricomycetes</taxon>
        <taxon>Polyporales</taxon>
        <taxon>Rhodofomes</taxon>
    </lineage>
</organism>
<evidence type="ECO:0000313" key="2">
    <source>
        <dbReference type="EMBL" id="KAH9844061.1"/>
    </source>
</evidence>
<dbReference type="PANTHER" id="PTHR47232:SF1">
    <property type="entry name" value="TRANSDUCIN FAMILY PROTEIN _ WD-40 REPEAT FAMILY PROTEIN"/>
    <property type="match status" value="1"/>
</dbReference>
<dbReference type="InterPro" id="IPR015943">
    <property type="entry name" value="WD40/YVTN_repeat-like_dom_sf"/>
</dbReference>
<dbReference type="EMBL" id="JADCUA010000001">
    <property type="protein sequence ID" value="KAH9844061.1"/>
    <property type="molecule type" value="Genomic_DNA"/>
</dbReference>
<proteinExistence type="predicted"/>
<dbReference type="SUPFAM" id="SSF50978">
    <property type="entry name" value="WD40 repeat-like"/>
    <property type="match status" value="1"/>
</dbReference>